<organism evidence="1 2">
    <name type="scientific">Brassica rapa subsp. trilocularis</name>
    <dbReference type="NCBI Taxonomy" id="1813537"/>
    <lineage>
        <taxon>Eukaryota</taxon>
        <taxon>Viridiplantae</taxon>
        <taxon>Streptophyta</taxon>
        <taxon>Embryophyta</taxon>
        <taxon>Tracheophyta</taxon>
        <taxon>Spermatophyta</taxon>
        <taxon>Magnoliopsida</taxon>
        <taxon>eudicotyledons</taxon>
        <taxon>Gunneridae</taxon>
        <taxon>Pentapetalae</taxon>
        <taxon>rosids</taxon>
        <taxon>malvids</taxon>
        <taxon>Brassicales</taxon>
        <taxon>Brassicaceae</taxon>
        <taxon>Brassiceae</taxon>
        <taxon>Brassica</taxon>
    </lineage>
</organism>
<evidence type="ECO:0000313" key="1">
    <source>
        <dbReference type="EMBL" id="KAG5388289.1"/>
    </source>
</evidence>
<evidence type="ECO:0000313" key="2">
    <source>
        <dbReference type="Proteomes" id="UP000823674"/>
    </source>
</evidence>
<sequence>MEEDSIRILEDFMEVVWKTSLKSALYFRRLPRRLPISLPKSDPDLRNMYIKLRSEKHAYHIKKTSVMKGRHGRRLCQKTSCKSSGRLPVSRLEDFLEVVWKSSSL</sequence>
<proteinExistence type="predicted"/>
<dbReference type="EMBL" id="JADBGQ010000007">
    <property type="protein sequence ID" value="KAG5388289.1"/>
    <property type="molecule type" value="Genomic_DNA"/>
</dbReference>
<name>A0ABQ7LS64_BRACM</name>
<protein>
    <submittedName>
        <fullName evidence="1">Uncharacterized protein</fullName>
    </submittedName>
</protein>
<dbReference type="Proteomes" id="UP000823674">
    <property type="component" value="Chromosome A08"/>
</dbReference>
<keyword evidence="2" id="KW-1185">Reference proteome</keyword>
<gene>
    <name evidence="1" type="primary">A08g501830.1_BraROA</name>
    <name evidence="1" type="ORF">IGI04_029830</name>
</gene>
<comment type="caution">
    <text evidence="1">The sequence shown here is derived from an EMBL/GenBank/DDBJ whole genome shotgun (WGS) entry which is preliminary data.</text>
</comment>
<accession>A0ABQ7LS64</accession>
<reference evidence="1 2" key="1">
    <citation type="submission" date="2021-03" db="EMBL/GenBank/DDBJ databases">
        <authorList>
            <person name="King G.J."/>
            <person name="Bancroft I."/>
            <person name="Baten A."/>
            <person name="Bloomfield J."/>
            <person name="Borpatragohain P."/>
            <person name="He Z."/>
            <person name="Irish N."/>
            <person name="Irwin J."/>
            <person name="Liu K."/>
            <person name="Mauleon R.P."/>
            <person name="Moore J."/>
            <person name="Morris R."/>
            <person name="Ostergaard L."/>
            <person name="Wang B."/>
            <person name="Wells R."/>
        </authorList>
    </citation>
    <scope>NUCLEOTIDE SEQUENCE [LARGE SCALE GENOMIC DNA]</scope>
    <source>
        <strain evidence="1">R-o-18</strain>
        <tissue evidence="1">Leaf</tissue>
    </source>
</reference>